<evidence type="ECO:0000313" key="2">
    <source>
        <dbReference type="EMBL" id="MDR6868329.1"/>
    </source>
</evidence>
<keyword evidence="1" id="KW-0472">Membrane</keyword>
<gene>
    <name evidence="2" type="ORF">J2Y69_002943</name>
</gene>
<sequence>MERRAAGEKQYGPASRWMIRHVFTAPGGWSRFSGMVLFGAGVILLVLTVILFADPSSSQDDRDFFPFITVFFFFLSALFFVAWFVFWIIDRLRR</sequence>
<proteinExistence type="predicted"/>
<dbReference type="EMBL" id="JAVDUM010000013">
    <property type="protein sequence ID" value="MDR6868329.1"/>
    <property type="molecule type" value="Genomic_DNA"/>
</dbReference>
<dbReference type="RefSeq" id="WP_310022023.1">
    <property type="nucleotide sequence ID" value="NZ_JAVDUM010000013.1"/>
</dbReference>
<feature type="transmembrane region" description="Helical" evidence="1">
    <location>
        <begin position="64"/>
        <end position="89"/>
    </location>
</feature>
<keyword evidence="1" id="KW-1133">Transmembrane helix</keyword>
<accession>A0ABU1SFG0</accession>
<comment type="caution">
    <text evidence="2">The sequence shown here is derived from an EMBL/GenBank/DDBJ whole genome shotgun (WGS) entry which is preliminary data.</text>
</comment>
<name>A0ABU1SFG0_9MICO</name>
<evidence type="ECO:0000256" key="1">
    <source>
        <dbReference type="SAM" id="Phobius"/>
    </source>
</evidence>
<keyword evidence="1" id="KW-0812">Transmembrane</keyword>
<evidence type="ECO:0000313" key="3">
    <source>
        <dbReference type="Proteomes" id="UP001259347"/>
    </source>
</evidence>
<feature type="transmembrane region" description="Helical" evidence="1">
    <location>
        <begin position="32"/>
        <end position="52"/>
    </location>
</feature>
<organism evidence="2 3">
    <name type="scientific">Microbacterium resistens</name>
    <dbReference type="NCBI Taxonomy" id="156977"/>
    <lineage>
        <taxon>Bacteria</taxon>
        <taxon>Bacillati</taxon>
        <taxon>Actinomycetota</taxon>
        <taxon>Actinomycetes</taxon>
        <taxon>Micrococcales</taxon>
        <taxon>Microbacteriaceae</taxon>
        <taxon>Microbacterium</taxon>
    </lineage>
</organism>
<keyword evidence="3" id="KW-1185">Reference proteome</keyword>
<protein>
    <submittedName>
        <fullName evidence="2">Uncharacterized protein</fullName>
    </submittedName>
</protein>
<dbReference type="Proteomes" id="UP001259347">
    <property type="component" value="Unassembled WGS sequence"/>
</dbReference>
<reference evidence="2 3" key="1">
    <citation type="submission" date="2023-07" db="EMBL/GenBank/DDBJ databases">
        <title>Sorghum-associated microbial communities from plants grown in Nebraska, USA.</title>
        <authorList>
            <person name="Schachtman D."/>
        </authorList>
    </citation>
    <scope>NUCLEOTIDE SEQUENCE [LARGE SCALE GENOMIC DNA]</scope>
    <source>
        <strain evidence="2 3">2980</strain>
    </source>
</reference>